<proteinExistence type="inferred from homology"/>
<keyword evidence="8" id="KW-1133">Transmembrane helix</keyword>
<dbReference type="Proteomes" id="UP000298050">
    <property type="component" value="Unassembled WGS sequence"/>
</dbReference>
<feature type="compositionally biased region" description="Low complexity" evidence="7">
    <location>
        <begin position="1215"/>
        <end position="1225"/>
    </location>
</feature>
<evidence type="ECO:0000256" key="6">
    <source>
        <dbReference type="ARBA" id="ARBA00023263"/>
    </source>
</evidence>
<dbReference type="InterPro" id="IPR008707">
    <property type="entry name" value="B-propeller_PilY1"/>
</dbReference>
<comment type="subcellular location">
    <subcellularLocation>
        <location evidence="1">Fimbrium</location>
    </subcellularLocation>
</comment>
<evidence type="ECO:0000259" key="9">
    <source>
        <dbReference type="Pfam" id="PF05567"/>
    </source>
</evidence>
<reference evidence="10 11" key="1">
    <citation type="submission" date="2019-04" db="EMBL/GenBank/DDBJ databases">
        <title>Taxonomy of novel Haliea sp. from mangrove soil of West Coast of India.</title>
        <authorList>
            <person name="Verma A."/>
            <person name="Kumar P."/>
            <person name="Krishnamurthi S."/>
        </authorList>
    </citation>
    <scope>NUCLEOTIDE SEQUENCE [LARGE SCALE GENOMIC DNA]</scope>
    <source>
        <strain evidence="10 11">SAOS-164</strain>
    </source>
</reference>
<dbReference type="AlphaFoldDB" id="A0A4Z0M3W8"/>
<dbReference type="SUPFAM" id="SSF50998">
    <property type="entry name" value="Quinoprotein alcohol dehydrogenase-like"/>
    <property type="match status" value="1"/>
</dbReference>
<comment type="caution">
    <text evidence="10">The sequence shown here is derived from an EMBL/GenBank/DDBJ whole genome shotgun (WGS) entry which is preliminary data.</text>
</comment>
<evidence type="ECO:0000256" key="7">
    <source>
        <dbReference type="SAM" id="MobiDB-lite"/>
    </source>
</evidence>
<keyword evidence="11" id="KW-1185">Reference proteome</keyword>
<evidence type="ECO:0000313" key="11">
    <source>
        <dbReference type="Proteomes" id="UP000298050"/>
    </source>
</evidence>
<dbReference type="OrthoDB" id="7156875at2"/>
<keyword evidence="8" id="KW-0472">Membrane</keyword>
<dbReference type="InterPro" id="IPR011047">
    <property type="entry name" value="Quinoprotein_ADH-like_sf"/>
</dbReference>
<feature type="region of interest" description="Disordered" evidence="7">
    <location>
        <begin position="1215"/>
        <end position="1237"/>
    </location>
</feature>
<dbReference type="InterPro" id="IPR036465">
    <property type="entry name" value="vWFA_dom_sf"/>
</dbReference>
<dbReference type="EMBL" id="SRLE01000006">
    <property type="protein sequence ID" value="TGD74201.1"/>
    <property type="molecule type" value="Genomic_DNA"/>
</dbReference>
<protein>
    <recommendedName>
        <fullName evidence="9">PilY1 beta-propeller domain-containing protein</fullName>
    </recommendedName>
</protein>
<evidence type="ECO:0000256" key="4">
    <source>
        <dbReference type="ARBA" id="ARBA00022723"/>
    </source>
</evidence>
<dbReference type="Pfam" id="PF05567">
    <property type="entry name" value="T4P_PilY1"/>
    <property type="match status" value="1"/>
</dbReference>
<evidence type="ECO:0000256" key="2">
    <source>
        <dbReference type="ARBA" id="ARBA00008387"/>
    </source>
</evidence>
<evidence type="ECO:0000256" key="5">
    <source>
        <dbReference type="ARBA" id="ARBA00022837"/>
    </source>
</evidence>
<evidence type="ECO:0000256" key="1">
    <source>
        <dbReference type="ARBA" id="ARBA00004561"/>
    </source>
</evidence>
<feature type="transmembrane region" description="Helical" evidence="8">
    <location>
        <begin position="42"/>
        <end position="62"/>
    </location>
</feature>
<keyword evidence="4" id="KW-0479">Metal-binding</keyword>
<keyword evidence="8" id="KW-0812">Transmembrane</keyword>
<accession>A0A4Z0M3W8</accession>
<sequence>MASQHVRTQQGFWNTGMVRQSQVSAARAAEGKTMNVSARDSLLWGMAFVVAIMMALSGRVYADDTDIFTTTGDSVNATVRPKVLILFDNSGSMTSNNVTSRVPYDPNTVYSGDYDDGKIYWSDDADPPTNYNDRDQWFYEDKNRCGESYDALETQGQSATTKVRFWSNSSTQRVCEFSCPAGYRPSRSYPGWCYRNNRGRLDYQRGSETCTDVEIAGSWEAPSDSVHNPDHVECEADFTNSNPDNGGVEPDGYPVDGVSDGSEYSADRDDSNVDWGRNAYTLFTANYMNWYTDEALSTVETRLEVAQRVITDFVNTNTSVDFGLGVFNTNSGSSDDGGRIVSRIIENMTVSDRSNVVNIINNLDGDTWTPLCEATYEVYRYFSGQSVFYGLEQGSTNTGYPARDTAAEDGSNYIAPEVQCDEIYLIIMTDGAPTNDGNAVSRIENLRDRDGNLYDCDDYPGNSCLPAITDYMFHSDLDGDSSNGGQHAITYTIGFDTQQALLEQAATGKRYTEDGEELPGYYEADNADTLASAFREILLAIWDTDSTFTSPAVAVDTFTRTESLDDVYYAMFKPDERVDWRGNVKKLKLEIGNDGTATIVDKFGAPAIDAETGYIADNISTYWSSTDGGAVATGGVGALLAARDPASRTILTNTGTGGALETFSAANLSADAVGAADDAGLYSYFGVNNAADFAYALAYGRGFKIEGGVVTGDPRSWIVGDILHSQPVVVNYGGADPNNPDLRIVVGTNAGFVHMFDDADGQEDWAFFPKELAPILHKRRINDNSINRVYGMDLRPALYRKDVNGDGTLSDVDGDIAWIFLGMRRGGEQIYALDISNPDSPSFMWMKSPEDPNDDMGEMAMTFSEPVATFIPGYVDGEGEPKPVVVFGAGYDPNKDDSGIVDPDTVGRGVFIVDAETGVLVRSVTPADGSSINLQASGLEHSVPGRVSVLDSNGDGLTDRLYFGDAGGNVWRVDMGSKLPVNAGSETWYFTQLADLNNGTATGDRRFFGSPDIVRIRLDSEAVDAILLGSGDRAHPLESTVENYFYMLRDYQTGLYSTPAPSVSDCQPTDPPTPLDNRCTLPIIDPDINGNSALFDITSDSLNTGDPNEIAAARLDFIEAPGWKLRLDGYGEKSLSDSVTIRGTTTFTTYSPNDPNSVVADPNDIEVCGIRAGEGKLYFVDIYDGKRDTIQLGPVMPDTPSVHVGRDGKIRILLPPGSSSDGPSDPNDPPSCRGGVCDIGADLPAPYGNYWYREDY</sequence>
<evidence type="ECO:0000256" key="3">
    <source>
        <dbReference type="ARBA" id="ARBA00022558"/>
    </source>
</evidence>
<feature type="domain" description="PilY1 beta-propeller" evidence="9">
    <location>
        <begin position="743"/>
        <end position="975"/>
    </location>
</feature>
<evidence type="ECO:0000256" key="8">
    <source>
        <dbReference type="SAM" id="Phobius"/>
    </source>
</evidence>
<dbReference type="Gene3D" id="3.40.50.410">
    <property type="entry name" value="von Willebrand factor, type A domain"/>
    <property type="match status" value="1"/>
</dbReference>
<comment type="similarity">
    <text evidence="2">Belongs to the PilY1 family.</text>
</comment>
<organism evidence="10 11">
    <name type="scientific">Mangrovimicrobium sediminis</name>
    <dbReference type="NCBI Taxonomy" id="2562682"/>
    <lineage>
        <taxon>Bacteria</taxon>
        <taxon>Pseudomonadati</taxon>
        <taxon>Pseudomonadota</taxon>
        <taxon>Gammaproteobacteria</taxon>
        <taxon>Cellvibrionales</taxon>
        <taxon>Halieaceae</taxon>
        <taxon>Mangrovimicrobium</taxon>
    </lineage>
</organism>
<keyword evidence="3" id="KW-1029">Fimbrium biogenesis</keyword>
<keyword evidence="5" id="KW-0106">Calcium</keyword>
<dbReference type="GO" id="GO:0046872">
    <property type="term" value="F:metal ion binding"/>
    <property type="evidence" value="ECO:0007669"/>
    <property type="project" value="UniProtKB-KW"/>
</dbReference>
<keyword evidence="6" id="KW-0281">Fimbrium</keyword>
<evidence type="ECO:0000313" key="10">
    <source>
        <dbReference type="EMBL" id="TGD74201.1"/>
    </source>
</evidence>
<dbReference type="GO" id="GO:0009289">
    <property type="term" value="C:pilus"/>
    <property type="evidence" value="ECO:0007669"/>
    <property type="project" value="UniProtKB-SubCell"/>
</dbReference>
<name>A0A4Z0M3W8_9GAMM</name>
<gene>
    <name evidence="10" type="ORF">E4634_08735</name>
</gene>
<feature type="region of interest" description="Disordered" evidence="7">
    <location>
        <begin position="239"/>
        <end position="270"/>
    </location>
</feature>